<dbReference type="AlphaFoldDB" id="A0A9R1WS04"/>
<sequence length="1248" mass="142753">MSSSRIQLERYHIPLEEIILATQNFGAETLIGNGGFGKVYKGQLSELWQYHSVAVKRLDPHGYQGHREFLNEVRMISSFHHQNIIRFVGYCDEGNEMIVVYDYAVNRSLDDHLQNPENRCRLSWAQRLKICIGAARGLHYLHSGLGDSNRVIHRNMKSSSILLDENLEAKLCDFGLSRTVPTDIQQHSQMYTRVAGTNFYIDPVYYESSMISKESDVYSFGVVLFELLTGMMAYHLKSIGDDDPQPLMNLVRRFHDEGMENLIDPYMLTQMDARSFHKFEEIAYKCISWNLKDRPTVNQIIESIEIALYFHIHEAASAITIQSHQYQNPESFLIPLQEISFATHNFSYVNLIGKGEFGKMYGGQLSQHWQNRNAAFKRYHGTGGFGEEEFRNEIKMISSFNHENIIRFIGYCDEENEMIIVSEYATNGSLNHHLRDPIKISCITWMQRLKICLGAAKALKYLHSGLGEDSRVIHRDVTSANILLDDNLDAKVCGFHLSLLVHQNKPQVYENVVGTEYYLDPVYNESGIVETNSDVYSFGVVLFEMLSGMLACQGRSIDDDEPQILINLVRRYYDDGLDRLNDPNIRVQINTRSFNVFKEIAYQCLSWNSNDRPTMNMIIRRIQDALDIQSPRIASTITMRSDKRQNLQQFLIPLKEIRLATGDFNSETHIRDDAFGVVYKGQLPDHWQSRIAAFKRFNFNGAFGKDEFLNEVKMMSDFNHANIIPFIGFCDEDNEMILVYEYAINGRLADYLQNPDKIGFLTWAQRLKICIGAARGLNHLHSGLGEDKRVIHRDIKSANILLDDNLEARVCGFGLSLVLAEDQAQVYGSVQGTQYYLDPIYNESGIVKIESDIYSYGVMLFEMLNGMLACEKRSIGDNKPQTLVNLVRRYYDEGPDILIDPIIRDQINIHSLHSIIKRIEEAINNQNHGAPSNITTQSEQLESFLIPLMEINLATRDFNPENLIGNGGFGMVYKGKLPKHGQNCIFAIKRLDPKGLQGKNEFLSELKLIASFHHQNIIPFVGYCEEDKEMIIVSKYAVNGSLDRLLQDSNKRNRLTWAQRLKICLGAAKGLDYLHSGLGNNKRVIHRDVKSGNILLDENMEAKICDFGLSKEGLGTQQLTRFFTKAAGTNFYLDPVYQESGILSKKSDVYSLGFVLFEILSGTLSYVRTNFVDGSPQFLINLVRRYYNEGPEKLIDPVIRDQVDSRCFHIFKELAYQCISLNSKERPTMDTIIDRIEDAMDFQVSSFI</sequence>
<keyword evidence="9" id="KW-0732">Signal</keyword>
<evidence type="ECO:0000256" key="18">
    <source>
        <dbReference type="ARBA" id="ARBA00048679"/>
    </source>
</evidence>
<dbReference type="PROSITE" id="PS00107">
    <property type="entry name" value="PROTEIN_KINASE_ATP"/>
    <property type="match status" value="2"/>
</dbReference>
<comment type="catalytic activity">
    <reaction evidence="18">
        <text>L-seryl-[protein] + ATP = O-phospho-L-seryl-[protein] + ADP + H(+)</text>
        <dbReference type="Rhea" id="RHEA:17989"/>
        <dbReference type="Rhea" id="RHEA-COMP:9863"/>
        <dbReference type="Rhea" id="RHEA-COMP:11604"/>
        <dbReference type="ChEBI" id="CHEBI:15378"/>
        <dbReference type="ChEBI" id="CHEBI:29999"/>
        <dbReference type="ChEBI" id="CHEBI:30616"/>
        <dbReference type="ChEBI" id="CHEBI:83421"/>
        <dbReference type="ChEBI" id="CHEBI:456216"/>
        <dbReference type="EC" id="2.7.11.1"/>
    </reaction>
</comment>
<evidence type="ECO:0000256" key="15">
    <source>
        <dbReference type="ARBA" id="ARBA00023170"/>
    </source>
</evidence>
<dbReference type="PANTHER" id="PTHR27003:SF359">
    <property type="entry name" value="SERINE_THREONINE-PROTEIN KINASE UNC-51-RELATED"/>
    <property type="match status" value="1"/>
</dbReference>
<dbReference type="EMBL" id="NBSK02000001">
    <property type="protein sequence ID" value="KAJ0227003.1"/>
    <property type="molecule type" value="Genomic_DNA"/>
</dbReference>
<evidence type="ECO:0000259" key="20">
    <source>
        <dbReference type="PROSITE" id="PS50011"/>
    </source>
</evidence>
<feature type="domain" description="Protein kinase" evidence="20">
    <location>
        <begin position="25"/>
        <end position="310"/>
    </location>
</feature>
<dbReference type="InterPro" id="IPR000719">
    <property type="entry name" value="Prot_kinase_dom"/>
</dbReference>
<proteinExistence type="inferred from homology"/>
<dbReference type="SUPFAM" id="SSF56112">
    <property type="entry name" value="Protein kinase-like (PK-like)"/>
    <property type="match status" value="4"/>
</dbReference>
<dbReference type="GO" id="GO:0004714">
    <property type="term" value="F:transmembrane receptor protein tyrosine kinase activity"/>
    <property type="evidence" value="ECO:0007669"/>
    <property type="project" value="InterPro"/>
</dbReference>
<evidence type="ECO:0000256" key="1">
    <source>
        <dbReference type="ARBA" id="ARBA00004251"/>
    </source>
</evidence>
<dbReference type="Pfam" id="PF00069">
    <property type="entry name" value="Pkinase"/>
    <property type="match status" value="3"/>
</dbReference>
<keyword evidence="7" id="KW-0808">Transferase</keyword>
<keyword evidence="16" id="KW-0325">Glycoprotein</keyword>
<evidence type="ECO:0000313" key="22">
    <source>
        <dbReference type="Proteomes" id="UP000235145"/>
    </source>
</evidence>
<evidence type="ECO:0000256" key="6">
    <source>
        <dbReference type="ARBA" id="ARBA00022527"/>
    </source>
</evidence>
<evidence type="ECO:0000256" key="3">
    <source>
        <dbReference type="ARBA" id="ARBA00010217"/>
    </source>
</evidence>
<comment type="caution">
    <text evidence="21">The sequence shown here is derived from an EMBL/GenBank/DDBJ whole genome shotgun (WGS) entry which is preliminary data.</text>
</comment>
<evidence type="ECO:0000313" key="21">
    <source>
        <dbReference type="EMBL" id="KAJ0227003.1"/>
    </source>
</evidence>
<keyword evidence="10 19" id="KW-0547">Nucleotide-binding</keyword>
<dbReference type="FunFam" id="3.30.200.20:FF:000039">
    <property type="entry name" value="receptor-like protein kinase FERONIA"/>
    <property type="match status" value="2"/>
</dbReference>
<dbReference type="InterPro" id="IPR017441">
    <property type="entry name" value="Protein_kinase_ATP_BS"/>
</dbReference>
<dbReference type="InterPro" id="IPR008271">
    <property type="entry name" value="Ser/Thr_kinase_AS"/>
</dbReference>
<evidence type="ECO:0000256" key="13">
    <source>
        <dbReference type="ARBA" id="ARBA00022989"/>
    </source>
</evidence>
<dbReference type="GO" id="GO:0004672">
    <property type="term" value="F:protein kinase activity"/>
    <property type="evidence" value="ECO:0000318"/>
    <property type="project" value="GO_Central"/>
</dbReference>
<dbReference type="InterPro" id="IPR008266">
    <property type="entry name" value="Tyr_kinase_AS"/>
</dbReference>
<keyword evidence="12 19" id="KW-0067">ATP-binding</keyword>
<dbReference type="InterPro" id="IPR045272">
    <property type="entry name" value="ANXUR1/2-like"/>
</dbReference>
<evidence type="ECO:0000256" key="7">
    <source>
        <dbReference type="ARBA" id="ARBA00022679"/>
    </source>
</evidence>
<dbReference type="GO" id="GO:0005524">
    <property type="term" value="F:ATP binding"/>
    <property type="evidence" value="ECO:0007669"/>
    <property type="project" value="UniProtKB-UniRule"/>
</dbReference>
<dbReference type="GO" id="GO:0005886">
    <property type="term" value="C:plasma membrane"/>
    <property type="evidence" value="ECO:0000318"/>
    <property type="project" value="GO_Central"/>
</dbReference>
<evidence type="ECO:0000256" key="11">
    <source>
        <dbReference type="ARBA" id="ARBA00022777"/>
    </source>
</evidence>
<keyword evidence="15" id="KW-0675">Receptor</keyword>
<dbReference type="GO" id="GO:0007165">
    <property type="term" value="P:signal transduction"/>
    <property type="evidence" value="ECO:0000318"/>
    <property type="project" value="GO_Central"/>
</dbReference>
<organism evidence="21 22">
    <name type="scientific">Lactuca sativa</name>
    <name type="common">Garden lettuce</name>
    <dbReference type="NCBI Taxonomy" id="4236"/>
    <lineage>
        <taxon>Eukaryota</taxon>
        <taxon>Viridiplantae</taxon>
        <taxon>Streptophyta</taxon>
        <taxon>Embryophyta</taxon>
        <taxon>Tracheophyta</taxon>
        <taxon>Spermatophyta</taxon>
        <taxon>Magnoliopsida</taxon>
        <taxon>eudicotyledons</taxon>
        <taxon>Gunneridae</taxon>
        <taxon>Pentapetalae</taxon>
        <taxon>asterids</taxon>
        <taxon>campanulids</taxon>
        <taxon>Asterales</taxon>
        <taxon>Asteraceae</taxon>
        <taxon>Cichorioideae</taxon>
        <taxon>Cichorieae</taxon>
        <taxon>Lactucinae</taxon>
        <taxon>Lactuca</taxon>
    </lineage>
</organism>
<evidence type="ECO:0000256" key="5">
    <source>
        <dbReference type="ARBA" id="ARBA00022475"/>
    </source>
</evidence>
<feature type="domain" description="Protein kinase" evidence="20">
    <location>
        <begin position="958"/>
        <end position="1248"/>
    </location>
</feature>
<dbReference type="GO" id="GO:0002229">
    <property type="term" value="P:defense response to oomycetes"/>
    <property type="evidence" value="ECO:0007669"/>
    <property type="project" value="UniProtKB-ARBA"/>
</dbReference>
<keyword evidence="11" id="KW-0418">Kinase</keyword>
<feature type="domain" description="Protein kinase" evidence="20">
    <location>
        <begin position="346"/>
        <end position="626"/>
    </location>
</feature>
<dbReference type="FunFam" id="1.10.510.10:FF:001023">
    <property type="entry name" value="Os07g0541700 protein"/>
    <property type="match status" value="1"/>
</dbReference>
<comment type="catalytic activity">
    <reaction evidence="17">
        <text>L-threonyl-[protein] + ATP = O-phospho-L-threonyl-[protein] + ADP + H(+)</text>
        <dbReference type="Rhea" id="RHEA:46608"/>
        <dbReference type="Rhea" id="RHEA-COMP:11060"/>
        <dbReference type="Rhea" id="RHEA-COMP:11605"/>
        <dbReference type="ChEBI" id="CHEBI:15378"/>
        <dbReference type="ChEBI" id="CHEBI:30013"/>
        <dbReference type="ChEBI" id="CHEBI:30616"/>
        <dbReference type="ChEBI" id="CHEBI:61977"/>
        <dbReference type="ChEBI" id="CHEBI:456216"/>
        <dbReference type="EC" id="2.7.11.1"/>
    </reaction>
</comment>
<evidence type="ECO:0000256" key="4">
    <source>
        <dbReference type="ARBA" id="ARBA00012513"/>
    </source>
</evidence>
<dbReference type="SMART" id="SM00220">
    <property type="entry name" value="S_TKc"/>
    <property type="match status" value="4"/>
</dbReference>
<feature type="domain" description="Protein kinase" evidence="20">
    <location>
        <begin position="664"/>
        <end position="949"/>
    </location>
</feature>
<keyword evidence="6" id="KW-0723">Serine/threonine-protein kinase</keyword>
<protein>
    <recommendedName>
        <fullName evidence="4">non-specific serine/threonine protein kinase</fullName>
        <ecNumber evidence="4">2.7.11.1</ecNumber>
    </recommendedName>
</protein>
<dbReference type="PROSITE" id="PS00108">
    <property type="entry name" value="PROTEIN_KINASE_ST"/>
    <property type="match status" value="1"/>
</dbReference>
<comment type="subcellular location">
    <subcellularLocation>
        <location evidence="1">Cell membrane</location>
        <topology evidence="1">Single-pass type I membrane protein</topology>
    </subcellularLocation>
</comment>
<dbReference type="PROSITE" id="PS00109">
    <property type="entry name" value="PROTEIN_KINASE_TYR"/>
    <property type="match status" value="1"/>
</dbReference>
<keyword evidence="8" id="KW-0812">Transmembrane</keyword>
<keyword evidence="14" id="KW-0472">Membrane</keyword>
<accession>A0A9R1WS04</accession>
<dbReference type="Gene3D" id="3.30.200.20">
    <property type="entry name" value="Phosphorylase Kinase, domain 1"/>
    <property type="match status" value="4"/>
</dbReference>
<dbReference type="Proteomes" id="UP000235145">
    <property type="component" value="Unassembled WGS sequence"/>
</dbReference>
<dbReference type="Pfam" id="PF07714">
    <property type="entry name" value="PK_Tyr_Ser-Thr"/>
    <property type="match status" value="1"/>
</dbReference>
<dbReference type="GO" id="GO:0004674">
    <property type="term" value="F:protein serine/threonine kinase activity"/>
    <property type="evidence" value="ECO:0007669"/>
    <property type="project" value="UniProtKB-KW"/>
</dbReference>
<evidence type="ECO:0000256" key="14">
    <source>
        <dbReference type="ARBA" id="ARBA00023136"/>
    </source>
</evidence>
<dbReference type="FunFam" id="1.10.510.10:FF:000240">
    <property type="entry name" value="Lectin-domain containing receptor kinase A4.3"/>
    <property type="match status" value="1"/>
</dbReference>
<keyword evidence="5" id="KW-1003">Cell membrane</keyword>
<comment type="similarity">
    <text evidence="3">In the C-terminal section; belongs to the protein kinase superfamily. Ser/Thr protein kinase family.</text>
</comment>
<gene>
    <name evidence="21" type="ORF">LSAT_V11C100035180</name>
</gene>
<dbReference type="PANTHER" id="PTHR27003">
    <property type="entry name" value="OS07G0166700 PROTEIN"/>
    <property type="match status" value="1"/>
</dbReference>
<evidence type="ECO:0000256" key="10">
    <source>
        <dbReference type="ARBA" id="ARBA00022741"/>
    </source>
</evidence>
<dbReference type="InterPro" id="IPR011009">
    <property type="entry name" value="Kinase-like_dom_sf"/>
</dbReference>
<evidence type="ECO:0000256" key="16">
    <source>
        <dbReference type="ARBA" id="ARBA00023180"/>
    </source>
</evidence>
<evidence type="ECO:0000256" key="8">
    <source>
        <dbReference type="ARBA" id="ARBA00022692"/>
    </source>
</evidence>
<feature type="binding site" evidence="19">
    <location>
        <position position="989"/>
    </location>
    <ligand>
        <name>ATP</name>
        <dbReference type="ChEBI" id="CHEBI:30616"/>
    </ligand>
</feature>
<evidence type="ECO:0000256" key="9">
    <source>
        <dbReference type="ARBA" id="ARBA00022729"/>
    </source>
</evidence>
<evidence type="ECO:0000256" key="19">
    <source>
        <dbReference type="PROSITE-ProRule" id="PRU10141"/>
    </source>
</evidence>
<keyword evidence="13" id="KW-1133">Transmembrane helix</keyword>
<evidence type="ECO:0000256" key="2">
    <source>
        <dbReference type="ARBA" id="ARBA00008536"/>
    </source>
</evidence>
<feature type="binding site" evidence="19">
    <location>
        <position position="56"/>
    </location>
    <ligand>
        <name>ATP</name>
        <dbReference type="ChEBI" id="CHEBI:30616"/>
    </ligand>
</feature>
<evidence type="ECO:0000256" key="17">
    <source>
        <dbReference type="ARBA" id="ARBA00047899"/>
    </source>
</evidence>
<keyword evidence="22" id="KW-1185">Reference proteome</keyword>
<dbReference type="InterPro" id="IPR001245">
    <property type="entry name" value="Ser-Thr/Tyr_kinase_cat_dom"/>
</dbReference>
<dbReference type="Gene3D" id="1.10.510.10">
    <property type="entry name" value="Transferase(Phosphotransferase) domain 1"/>
    <property type="match status" value="4"/>
</dbReference>
<dbReference type="PROSITE" id="PS50011">
    <property type="entry name" value="PROTEIN_KINASE_DOM"/>
    <property type="match status" value="4"/>
</dbReference>
<dbReference type="EC" id="2.7.11.1" evidence="4"/>
<name>A0A9R1WS04_LACSA</name>
<evidence type="ECO:0000256" key="12">
    <source>
        <dbReference type="ARBA" id="ARBA00022840"/>
    </source>
</evidence>
<reference evidence="21 22" key="1">
    <citation type="journal article" date="2017" name="Nat. Commun.">
        <title>Genome assembly with in vitro proximity ligation data and whole-genome triplication in lettuce.</title>
        <authorList>
            <person name="Reyes-Chin-Wo S."/>
            <person name="Wang Z."/>
            <person name="Yang X."/>
            <person name="Kozik A."/>
            <person name="Arikit S."/>
            <person name="Song C."/>
            <person name="Xia L."/>
            <person name="Froenicke L."/>
            <person name="Lavelle D.O."/>
            <person name="Truco M.J."/>
            <person name="Xia R."/>
            <person name="Zhu S."/>
            <person name="Xu C."/>
            <person name="Xu H."/>
            <person name="Xu X."/>
            <person name="Cox K."/>
            <person name="Korf I."/>
            <person name="Meyers B.C."/>
            <person name="Michelmore R.W."/>
        </authorList>
    </citation>
    <scope>NUCLEOTIDE SEQUENCE [LARGE SCALE GENOMIC DNA]</scope>
    <source>
        <strain evidence="22">cv. Salinas</strain>
        <tissue evidence="21">Seedlings</tissue>
    </source>
</reference>
<comment type="similarity">
    <text evidence="2">In the N-terminal section; belongs to the leguminous lectin family.</text>
</comment>